<keyword evidence="4" id="KW-0998">Cell outer membrane</keyword>
<proteinExistence type="inferred from homology"/>
<organism evidence="8 9">
    <name type="scientific">Prosthecomicrobium pneumaticum</name>
    <dbReference type="NCBI Taxonomy" id="81895"/>
    <lineage>
        <taxon>Bacteria</taxon>
        <taxon>Pseudomonadati</taxon>
        <taxon>Pseudomonadota</taxon>
        <taxon>Alphaproteobacteria</taxon>
        <taxon>Hyphomicrobiales</taxon>
        <taxon>Kaistiaceae</taxon>
        <taxon>Prosthecomicrobium</taxon>
    </lineage>
</organism>
<evidence type="ECO:0000313" key="9">
    <source>
        <dbReference type="Proteomes" id="UP000523821"/>
    </source>
</evidence>
<comment type="similarity">
    <text evidence="5">Belongs to the Omp25/RopB family.</text>
</comment>
<keyword evidence="3" id="KW-0472">Membrane</keyword>
<evidence type="ECO:0000256" key="3">
    <source>
        <dbReference type="ARBA" id="ARBA00023136"/>
    </source>
</evidence>
<dbReference type="RefSeq" id="WP_183852152.1">
    <property type="nucleotide sequence ID" value="NZ_JACHOO010000001.1"/>
</dbReference>
<dbReference type="Gene3D" id="2.40.160.20">
    <property type="match status" value="1"/>
</dbReference>
<sequence>MNAFRALLLSSAALAFAAPAFAADLTYEAPPAASNAYAPAAGFSWTGPYMGAVIGYGSGTVDADATPGDVDVDGFQAGVYGGYNMDLGNQVVLGVEGDILWSGVEGDPSDGKAEEDFNSTLRARAGYAVDRYMFYGTGGLAVSHAKVEDDLGASDSNTHVGWVVGAGAEAAITNNVIAKIEYQYQDYGKETYDLTTATDVDYSTHSIRAGIGLKF</sequence>
<feature type="chain" id="PRO_5030680973" evidence="6">
    <location>
        <begin position="23"/>
        <end position="215"/>
    </location>
</feature>
<evidence type="ECO:0000256" key="4">
    <source>
        <dbReference type="ARBA" id="ARBA00023237"/>
    </source>
</evidence>
<keyword evidence="9" id="KW-1185">Reference proteome</keyword>
<dbReference type="PANTHER" id="PTHR34001">
    <property type="entry name" value="BLL7405 PROTEIN"/>
    <property type="match status" value="1"/>
</dbReference>
<reference evidence="8 9" key="1">
    <citation type="submission" date="2020-08" db="EMBL/GenBank/DDBJ databases">
        <title>Genomic Encyclopedia of Type Strains, Phase IV (KMG-IV): sequencing the most valuable type-strain genomes for metagenomic binning, comparative biology and taxonomic classification.</title>
        <authorList>
            <person name="Goeker M."/>
        </authorList>
    </citation>
    <scope>NUCLEOTIDE SEQUENCE [LARGE SCALE GENOMIC DNA]</scope>
    <source>
        <strain evidence="8 9">DSM 16268</strain>
    </source>
</reference>
<protein>
    <submittedName>
        <fullName evidence="8">Outer membrane immunogenic protein</fullName>
    </submittedName>
</protein>
<gene>
    <name evidence="8" type="ORF">GGQ63_000505</name>
</gene>
<name>A0A7W9CTB8_9HYPH</name>
<feature type="signal peptide" evidence="6">
    <location>
        <begin position="1"/>
        <end position="22"/>
    </location>
</feature>
<dbReference type="InterPro" id="IPR027385">
    <property type="entry name" value="Beta-barrel_OMP"/>
</dbReference>
<evidence type="ECO:0000256" key="5">
    <source>
        <dbReference type="ARBA" id="ARBA00038306"/>
    </source>
</evidence>
<dbReference type="InterPro" id="IPR051692">
    <property type="entry name" value="OMP-like"/>
</dbReference>
<evidence type="ECO:0000256" key="6">
    <source>
        <dbReference type="SAM" id="SignalP"/>
    </source>
</evidence>
<dbReference type="InterPro" id="IPR011250">
    <property type="entry name" value="OMP/PagP_B-barrel"/>
</dbReference>
<dbReference type="Proteomes" id="UP000523821">
    <property type="component" value="Unassembled WGS sequence"/>
</dbReference>
<comment type="subcellular location">
    <subcellularLocation>
        <location evidence="1">Cell outer membrane</location>
    </subcellularLocation>
</comment>
<accession>A0A7W9CTB8</accession>
<evidence type="ECO:0000256" key="2">
    <source>
        <dbReference type="ARBA" id="ARBA00022729"/>
    </source>
</evidence>
<comment type="caution">
    <text evidence="8">The sequence shown here is derived from an EMBL/GenBank/DDBJ whole genome shotgun (WGS) entry which is preliminary data.</text>
</comment>
<feature type="domain" description="Outer membrane protein beta-barrel" evidence="7">
    <location>
        <begin position="34"/>
        <end position="215"/>
    </location>
</feature>
<dbReference type="PANTHER" id="PTHR34001:SF3">
    <property type="entry name" value="BLL7405 PROTEIN"/>
    <property type="match status" value="1"/>
</dbReference>
<keyword evidence="2 6" id="KW-0732">Signal</keyword>
<evidence type="ECO:0000313" key="8">
    <source>
        <dbReference type="EMBL" id="MBB5751462.1"/>
    </source>
</evidence>
<dbReference type="AlphaFoldDB" id="A0A7W9CTB8"/>
<evidence type="ECO:0000256" key="1">
    <source>
        <dbReference type="ARBA" id="ARBA00004442"/>
    </source>
</evidence>
<dbReference type="SUPFAM" id="SSF56925">
    <property type="entry name" value="OMPA-like"/>
    <property type="match status" value="1"/>
</dbReference>
<dbReference type="Pfam" id="PF13505">
    <property type="entry name" value="OMP_b-brl"/>
    <property type="match status" value="1"/>
</dbReference>
<dbReference type="EMBL" id="JACHOO010000001">
    <property type="protein sequence ID" value="MBB5751462.1"/>
    <property type="molecule type" value="Genomic_DNA"/>
</dbReference>
<dbReference type="GO" id="GO:0009279">
    <property type="term" value="C:cell outer membrane"/>
    <property type="evidence" value="ECO:0007669"/>
    <property type="project" value="UniProtKB-SubCell"/>
</dbReference>
<evidence type="ECO:0000259" key="7">
    <source>
        <dbReference type="Pfam" id="PF13505"/>
    </source>
</evidence>